<comment type="caution">
    <text evidence="1">The sequence shown here is derived from an EMBL/GenBank/DDBJ whole genome shotgun (WGS) entry which is preliminary data.</text>
</comment>
<protein>
    <submittedName>
        <fullName evidence="1">Uncharacterized protein</fullName>
    </submittedName>
</protein>
<organism evidence="1 2">
    <name type="scientific">Povalibacter uvarum</name>
    <dbReference type="NCBI Taxonomy" id="732238"/>
    <lineage>
        <taxon>Bacteria</taxon>
        <taxon>Pseudomonadati</taxon>
        <taxon>Pseudomonadota</taxon>
        <taxon>Gammaproteobacteria</taxon>
        <taxon>Steroidobacterales</taxon>
        <taxon>Steroidobacteraceae</taxon>
        <taxon>Povalibacter</taxon>
    </lineage>
</organism>
<dbReference type="Proteomes" id="UP000588068">
    <property type="component" value="Unassembled WGS sequence"/>
</dbReference>
<keyword evidence="2" id="KW-1185">Reference proteome</keyword>
<gene>
    <name evidence="1" type="ORF">HNQ60_003127</name>
</gene>
<accession>A0A841HN01</accession>
<dbReference type="RefSeq" id="WP_184333349.1">
    <property type="nucleotide sequence ID" value="NZ_JACHHZ010000003.1"/>
</dbReference>
<sequence length="160" mass="18520">MDREALLIEVGAAFKAVRKPSQSEIAPHECLECDELRVAFAPYESMNIPEKILEKHRWDMPLLSDEAKQYYLSAWLTKSTEEPESDYTDAILSALGADHRWQPATPYTDRQWRLLDAYLEFIASNCNQFDLEHVVQAQLKLEERSPNNAFKRLRAKTHAP</sequence>
<proteinExistence type="predicted"/>
<reference evidence="1 2" key="1">
    <citation type="submission" date="2020-08" db="EMBL/GenBank/DDBJ databases">
        <title>Genomic Encyclopedia of Type Strains, Phase IV (KMG-IV): sequencing the most valuable type-strain genomes for metagenomic binning, comparative biology and taxonomic classification.</title>
        <authorList>
            <person name="Goeker M."/>
        </authorList>
    </citation>
    <scope>NUCLEOTIDE SEQUENCE [LARGE SCALE GENOMIC DNA]</scope>
    <source>
        <strain evidence="1 2">DSM 26723</strain>
    </source>
</reference>
<evidence type="ECO:0000313" key="1">
    <source>
        <dbReference type="EMBL" id="MBB6094246.1"/>
    </source>
</evidence>
<name>A0A841HN01_9GAMM</name>
<evidence type="ECO:0000313" key="2">
    <source>
        <dbReference type="Proteomes" id="UP000588068"/>
    </source>
</evidence>
<dbReference type="EMBL" id="JACHHZ010000003">
    <property type="protein sequence ID" value="MBB6094246.1"/>
    <property type="molecule type" value="Genomic_DNA"/>
</dbReference>
<dbReference type="AlphaFoldDB" id="A0A841HN01"/>